<keyword evidence="2" id="KW-0472">Membrane</keyword>
<evidence type="ECO:0000256" key="3">
    <source>
        <dbReference type="SAM" id="SignalP"/>
    </source>
</evidence>
<dbReference type="PANTHER" id="PTHR35560">
    <property type="entry name" value="BLL0132 PROTEIN"/>
    <property type="match status" value="1"/>
</dbReference>
<feature type="signal peptide" evidence="3">
    <location>
        <begin position="1"/>
        <end position="30"/>
    </location>
</feature>
<accession>A0A5C3F1R0</accession>
<feature type="transmembrane region" description="Helical" evidence="2">
    <location>
        <begin position="611"/>
        <end position="632"/>
    </location>
</feature>
<dbReference type="InterPro" id="IPR029058">
    <property type="entry name" value="AB_hydrolase_fold"/>
</dbReference>
<dbReference type="PANTHER" id="PTHR35560:SF3">
    <property type="entry name" value="PEPTIDASE S9 PROLYL OLIGOPEPTIDASE CATALYTIC DOMAIN-CONTAINING PROTEIN"/>
    <property type="match status" value="1"/>
</dbReference>
<organism evidence="4 5">
    <name type="scientific">Pseudozyma flocculosa</name>
    <dbReference type="NCBI Taxonomy" id="84751"/>
    <lineage>
        <taxon>Eukaryota</taxon>
        <taxon>Fungi</taxon>
        <taxon>Dikarya</taxon>
        <taxon>Basidiomycota</taxon>
        <taxon>Ustilaginomycotina</taxon>
        <taxon>Ustilaginomycetes</taxon>
        <taxon>Ustilaginales</taxon>
        <taxon>Ustilaginaceae</taxon>
        <taxon>Pseudozyma</taxon>
    </lineage>
</organism>
<evidence type="ECO:0000256" key="1">
    <source>
        <dbReference type="SAM" id="MobiDB-lite"/>
    </source>
</evidence>
<evidence type="ECO:0000313" key="4">
    <source>
        <dbReference type="EMBL" id="SPO37429.1"/>
    </source>
</evidence>
<dbReference type="Gene3D" id="3.40.50.1820">
    <property type="entry name" value="alpha/beta hydrolase"/>
    <property type="match status" value="1"/>
</dbReference>
<keyword evidence="5" id="KW-1185">Reference proteome</keyword>
<feature type="region of interest" description="Disordered" evidence="1">
    <location>
        <begin position="397"/>
        <end position="437"/>
    </location>
</feature>
<feature type="region of interest" description="Disordered" evidence="1">
    <location>
        <begin position="261"/>
        <end position="305"/>
    </location>
</feature>
<feature type="region of interest" description="Disordered" evidence="1">
    <location>
        <begin position="792"/>
        <end position="822"/>
    </location>
</feature>
<dbReference type="OrthoDB" id="5985073at2759"/>
<evidence type="ECO:0000313" key="5">
    <source>
        <dbReference type="Proteomes" id="UP000323386"/>
    </source>
</evidence>
<feature type="region of interest" description="Disordered" evidence="1">
    <location>
        <begin position="728"/>
        <end position="775"/>
    </location>
</feature>
<proteinExistence type="predicted"/>
<name>A0A5C3F1R0_9BASI</name>
<protein>
    <submittedName>
        <fullName evidence="4">Uncharacterized protein</fullName>
    </submittedName>
</protein>
<feature type="compositionally biased region" description="Polar residues" evidence="1">
    <location>
        <begin position="804"/>
        <end position="822"/>
    </location>
</feature>
<feature type="compositionally biased region" description="Gly residues" evidence="1">
    <location>
        <begin position="744"/>
        <end position="755"/>
    </location>
</feature>
<reference evidence="4 5" key="1">
    <citation type="submission" date="2018-03" db="EMBL/GenBank/DDBJ databases">
        <authorList>
            <person name="Guldener U."/>
        </authorList>
    </citation>
    <scope>NUCLEOTIDE SEQUENCE [LARGE SCALE GENOMIC DNA]</scope>
    <source>
        <strain evidence="4 5">DAOM196992</strain>
    </source>
</reference>
<evidence type="ECO:0000256" key="2">
    <source>
        <dbReference type="SAM" id="Phobius"/>
    </source>
</evidence>
<dbReference type="SUPFAM" id="SSF53474">
    <property type="entry name" value="alpha/beta-Hydrolases"/>
    <property type="match status" value="1"/>
</dbReference>
<feature type="compositionally biased region" description="Low complexity" evidence="1">
    <location>
        <begin position="420"/>
        <end position="433"/>
    </location>
</feature>
<dbReference type="EMBL" id="OOIP01000007">
    <property type="protein sequence ID" value="SPO37429.1"/>
    <property type="molecule type" value="Genomic_DNA"/>
</dbReference>
<sequence>MARLLALLNGLSSLVMVLMVICTIDPVSLSQASGLVRRQDPNAPPPATQDQQEAVVALASTDPVAAAQMAIGLPYISGPNSVATGSLTSYTLVHGDDVQQLPWNNGTPLTTVPAVNGSDTGGWQTLPQLDGFNLNRTFKVRGDAVMPFYISANYDPSQIKRAVIVMPGKPRDCWKYTALVRSALNIVAQQGQPGANNASVLLMGMCWLNQNDKAAGAVQPNELYWRSSGWASGSHSQGPPVPLTDEEYQAKLHKLNRTLQQHADQAEPGEQELQRRQQPPSPSDPGAAAAPPKGVQNLTLPPDENKTNISSYEVMDTFLDWLFDKSVFPSINRVVVAGHSMGAQAVQRYAMLKKTKAYDPNVFFWIGNPGSYVFPTDDRENANATCQGELRVGPMGRGCQASATTRLPSRRANHAPTSLSSAGNSGGNSAPGADSWPYGMSNVTKVPPYARRDVNASLSAIIKRYRSRDVHYAYGLLDNGQGDTHCQATMQGWNHLDRGCHFVLALANTSDSGEYKTGPNLGFPTAKQTVDFVANTSHQDYPMLSTNVTLWRLFNDRFDTADAELTNLTNPGDRQPHVHAPKNGTRGGRHGEEHQDKRFATHFHLLIAEGLLYGSLGGILVIYTALYCLCSVGRDDQAWRRDLDAATTARGAGTEMAMSTLVDARGAASMAGLRKRRGPSDGAGGGIGGGHGRGDSSFSRSPGGADDETDQMMDTSSIASNSPFLAQRRTLPSPQQQQQQQRGKAGGGGDVGGGYDMDTATTGTTLVGSSHHHHHRYERGYESNKTSASSDFLLLQGHGPGSPAPQTSALASLYTTRAPSPL</sequence>
<dbReference type="Proteomes" id="UP000323386">
    <property type="component" value="Unassembled WGS sequence"/>
</dbReference>
<keyword evidence="2" id="KW-0812">Transmembrane</keyword>
<keyword evidence="3" id="KW-0732">Signal</keyword>
<feature type="compositionally biased region" description="Gly residues" evidence="1">
    <location>
        <begin position="681"/>
        <end position="691"/>
    </location>
</feature>
<dbReference type="AlphaFoldDB" id="A0A5C3F1R0"/>
<feature type="region of interest" description="Disordered" evidence="1">
    <location>
        <begin position="670"/>
        <end position="712"/>
    </location>
</feature>
<feature type="chain" id="PRO_5022761456" evidence="3">
    <location>
        <begin position="31"/>
        <end position="822"/>
    </location>
</feature>
<feature type="region of interest" description="Disordered" evidence="1">
    <location>
        <begin position="567"/>
        <end position="592"/>
    </location>
</feature>
<gene>
    <name evidence="4" type="ORF">PSFLO_02902</name>
</gene>
<keyword evidence="2" id="KW-1133">Transmembrane helix</keyword>